<keyword evidence="3" id="KW-1185">Reference proteome</keyword>
<sequence>MRYHLRERAWSLTEAFLVRDDNGHTVYEIHGKFFHIGDNLVLKDKHTHKELVHIKQHLISIHPSYDLYRDGKHWGNVHEQFHFFGGERFKIKGQDGMVFHIEGDIWNWNFSILDDQGNLMGQVGRQFALFHDSYGVEVAQGVDAPFIIALAVVIEMVKEHHKDRRD</sequence>
<evidence type="ECO:0000313" key="3">
    <source>
        <dbReference type="Proteomes" id="UP000287352"/>
    </source>
</evidence>
<evidence type="ECO:0008006" key="4">
    <source>
        <dbReference type="Google" id="ProtNLM"/>
    </source>
</evidence>
<reference evidence="3" key="1">
    <citation type="submission" date="2018-12" db="EMBL/GenBank/DDBJ databases">
        <title>Tengunoibacter tsumagoiensis gen. nov., sp. nov., Dictyobacter kobayashii sp. nov., D. alpinus sp. nov., and D. joshuensis sp. nov. and description of Dictyobacteraceae fam. nov. within the order Ktedonobacterales isolated from Tengu-no-mugimeshi.</title>
        <authorList>
            <person name="Wang C.M."/>
            <person name="Zheng Y."/>
            <person name="Sakai Y."/>
            <person name="Toyoda A."/>
            <person name="Minakuchi Y."/>
            <person name="Abe K."/>
            <person name="Yokota A."/>
            <person name="Yabe S."/>
        </authorList>
    </citation>
    <scope>NUCLEOTIDE SEQUENCE [LARGE SCALE GENOMIC DNA]</scope>
    <source>
        <strain evidence="3">Uno3</strain>
    </source>
</reference>
<comment type="similarity">
    <text evidence="1">Belongs to the LOR family.</text>
</comment>
<dbReference type="Proteomes" id="UP000287352">
    <property type="component" value="Unassembled WGS sequence"/>
</dbReference>
<name>A0A401ZZN6_9CHLR</name>
<dbReference type="RefSeq" id="WP_161975411.1">
    <property type="nucleotide sequence ID" value="NZ_BIFR01000001.1"/>
</dbReference>
<dbReference type="InterPro" id="IPR025659">
    <property type="entry name" value="Tubby-like_C"/>
</dbReference>
<dbReference type="InterPro" id="IPR038595">
    <property type="entry name" value="LOR_sf"/>
</dbReference>
<accession>A0A401ZZN6</accession>
<comment type="caution">
    <text evidence="2">The sequence shown here is derived from an EMBL/GenBank/DDBJ whole genome shotgun (WGS) entry which is preliminary data.</text>
</comment>
<dbReference type="Pfam" id="PF04525">
    <property type="entry name" value="LOR"/>
    <property type="match status" value="1"/>
</dbReference>
<gene>
    <name evidence="2" type="ORF">KTT_21960</name>
</gene>
<evidence type="ECO:0000256" key="1">
    <source>
        <dbReference type="ARBA" id="ARBA00005437"/>
    </source>
</evidence>
<organism evidence="2 3">
    <name type="scientific">Tengunoibacter tsumagoiensis</name>
    <dbReference type="NCBI Taxonomy" id="2014871"/>
    <lineage>
        <taxon>Bacteria</taxon>
        <taxon>Bacillati</taxon>
        <taxon>Chloroflexota</taxon>
        <taxon>Ktedonobacteria</taxon>
        <taxon>Ktedonobacterales</taxon>
        <taxon>Dictyobacteraceae</taxon>
        <taxon>Tengunoibacter</taxon>
    </lineage>
</organism>
<dbReference type="AlphaFoldDB" id="A0A401ZZN6"/>
<evidence type="ECO:0000313" key="2">
    <source>
        <dbReference type="EMBL" id="GCE12337.1"/>
    </source>
</evidence>
<dbReference type="SUPFAM" id="SSF54518">
    <property type="entry name" value="Tubby C-terminal domain-like"/>
    <property type="match status" value="1"/>
</dbReference>
<dbReference type="Gene3D" id="2.40.160.200">
    <property type="entry name" value="LURP1-related"/>
    <property type="match status" value="1"/>
</dbReference>
<protein>
    <recommendedName>
        <fullName evidence="4">Tubby C 2 family protein</fullName>
    </recommendedName>
</protein>
<proteinExistence type="inferred from homology"/>
<dbReference type="InterPro" id="IPR007612">
    <property type="entry name" value="LOR"/>
</dbReference>
<dbReference type="EMBL" id="BIFR01000001">
    <property type="protein sequence ID" value="GCE12337.1"/>
    <property type="molecule type" value="Genomic_DNA"/>
</dbReference>